<evidence type="ECO:0000256" key="6">
    <source>
        <dbReference type="ARBA" id="ARBA00023004"/>
    </source>
</evidence>
<evidence type="ECO:0000256" key="7">
    <source>
        <dbReference type="ARBA" id="ARBA00023014"/>
    </source>
</evidence>
<dbReference type="AlphaFoldDB" id="A0A0C9R9N3"/>
<proteinExistence type="predicted"/>
<evidence type="ECO:0000256" key="1">
    <source>
        <dbReference type="ARBA" id="ARBA00001966"/>
    </source>
</evidence>
<dbReference type="GO" id="GO:0005658">
    <property type="term" value="C:alpha DNA polymerase:primase complex"/>
    <property type="evidence" value="ECO:0007669"/>
    <property type="project" value="TreeGrafter"/>
</dbReference>
<dbReference type="PANTHER" id="PTHR10537:SF4">
    <property type="entry name" value="DNA PRIMASE LARGE SUBUNIT"/>
    <property type="match status" value="1"/>
</dbReference>
<evidence type="ECO:0000256" key="4">
    <source>
        <dbReference type="ARBA" id="ARBA00022705"/>
    </source>
</evidence>
<dbReference type="Pfam" id="PF04104">
    <property type="entry name" value="DNA_primase_lrg"/>
    <property type="match status" value="1"/>
</dbReference>
<evidence type="ECO:0000259" key="8">
    <source>
        <dbReference type="Pfam" id="PF04104"/>
    </source>
</evidence>
<evidence type="ECO:0000313" key="9">
    <source>
        <dbReference type="EMBL" id="JAG74667.1"/>
    </source>
</evidence>
<organism evidence="9">
    <name type="scientific">Fopius arisanus</name>
    <dbReference type="NCBI Taxonomy" id="64838"/>
    <lineage>
        <taxon>Eukaryota</taxon>
        <taxon>Metazoa</taxon>
        <taxon>Ecdysozoa</taxon>
        <taxon>Arthropoda</taxon>
        <taxon>Hexapoda</taxon>
        <taxon>Insecta</taxon>
        <taxon>Pterygota</taxon>
        <taxon>Neoptera</taxon>
        <taxon>Endopterygota</taxon>
        <taxon>Hymenoptera</taxon>
        <taxon>Apocrita</taxon>
        <taxon>Ichneumonoidea</taxon>
        <taxon>Braconidae</taxon>
        <taxon>Opiinae</taxon>
        <taxon>Fopius</taxon>
    </lineage>
</organism>
<dbReference type="InterPro" id="IPR007238">
    <property type="entry name" value="DNA_primase_lsu_euk/arc"/>
</dbReference>
<dbReference type="GO" id="GO:0046872">
    <property type="term" value="F:metal ion binding"/>
    <property type="evidence" value="ECO:0007669"/>
    <property type="project" value="UniProtKB-KW"/>
</dbReference>
<dbReference type="GO" id="GO:0006270">
    <property type="term" value="P:DNA replication initiation"/>
    <property type="evidence" value="ECO:0007669"/>
    <property type="project" value="TreeGrafter"/>
</dbReference>
<evidence type="ECO:0000256" key="2">
    <source>
        <dbReference type="ARBA" id="ARBA00022485"/>
    </source>
</evidence>
<comment type="cofactor">
    <cofactor evidence="1">
        <name>[4Fe-4S] cluster</name>
        <dbReference type="ChEBI" id="CHEBI:49883"/>
    </cofactor>
</comment>
<evidence type="ECO:0000256" key="3">
    <source>
        <dbReference type="ARBA" id="ARBA00022515"/>
    </source>
</evidence>
<keyword evidence="7" id="KW-0411">Iron-sulfur</keyword>
<keyword evidence="2" id="KW-0004">4Fe-4S</keyword>
<feature type="domain" description="DNA primase large subunit C-terminal" evidence="8">
    <location>
        <begin position="24"/>
        <end position="131"/>
    </location>
</feature>
<gene>
    <name evidence="9" type="primary">pri2_2</name>
    <name evidence="9" type="ORF">g.34331</name>
</gene>
<dbReference type="GO" id="GO:0006269">
    <property type="term" value="P:DNA replication, synthesis of primer"/>
    <property type="evidence" value="ECO:0007669"/>
    <property type="project" value="UniProtKB-KW"/>
</dbReference>
<evidence type="ECO:0000256" key="5">
    <source>
        <dbReference type="ARBA" id="ARBA00022723"/>
    </source>
</evidence>
<dbReference type="GO" id="GO:0051539">
    <property type="term" value="F:4 iron, 4 sulfur cluster binding"/>
    <property type="evidence" value="ECO:0007669"/>
    <property type="project" value="UniProtKB-KW"/>
</dbReference>
<keyword evidence="5" id="KW-0479">Metal-binding</keyword>
<keyword evidence="3" id="KW-0639">Primosome</keyword>
<keyword evidence="6" id="KW-0408">Iron</keyword>
<accession>A0A0C9R9N3</accession>
<dbReference type="InterPro" id="IPR058560">
    <property type="entry name" value="DNA_primase_C"/>
</dbReference>
<dbReference type="EMBL" id="GBYB01004900">
    <property type="protein sequence ID" value="JAG74667.1"/>
    <property type="molecule type" value="Transcribed_RNA"/>
</dbReference>
<protein>
    <submittedName>
        <fullName evidence="9">Pri2_2 protein</fullName>
    </submittedName>
</protein>
<keyword evidence="4" id="KW-0235">DNA replication</keyword>
<reference evidence="9" key="1">
    <citation type="submission" date="2015-01" db="EMBL/GenBank/DDBJ databases">
        <title>Transcriptome Assembly of Fopius arisanus.</title>
        <authorList>
            <person name="Geib S."/>
        </authorList>
    </citation>
    <scope>NUCLEOTIDE SEQUENCE</scope>
</reference>
<dbReference type="PANTHER" id="PTHR10537">
    <property type="entry name" value="DNA PRIMASE LARGE SUBUNIT"/>
    <property type="match status" value="1"/>
</dbReference>
<name>A0A0C9R9N3_9HYME</name>
<sequence>MPLLTGGMNTLNRIFARADAHTSGRTMRKKFIYSIRHLYGLEGARVKYGSPNCQTIFNADPGPRYEGGCPFKILDIEQLRDVFNSCLIDDDIQEELIRLKVRDAGAACGLFLKATNDDKSQVIIQSPLEYYVHVTKTDC</sequence>